<evidence type="ECO:0000313" key="1">
    <source>
        <dbReference type="EMBL" id="RBA39832.1"/>
    </source>
</evidence>
<dbReference type="Proteomes" id="UP000252187">
    <property type="component" value="Unassembled WGS sequence"/>
</dbReference>
<gene>
    <name evidence="1" type="ORF">DQ226_02830</name>
</gene>
<dbReference type="RefSeq" id="WP_067711984.1">
    <property type="nucleotide sequence ID" value="NZ_JBITUO010000004.1"/>
</dbReference>
<comment type="caution">
    <text evidence="1">The sequence shown here is derived from an EMBL/GenBank/DDBJ whole genome shotgun (WGS) entry which is preliminary data.</text>
</comment>
<organism evidence="1 2">
    <name type="scientific">Dietzia maris</name>
    <dbReference type="NCBI Taxonomy" id="37915"/>
    <lineage>
        <taxon>Bacteria</taxon>
        <taxon>Bacillati</taxon>
        <taxon>Actinomycetota</taxon>
        <taxon>Actinomycetes</taxon>
        <taxon>Mycobacteriales</taxon>
        <taxon>Dietziaceae</taxon>
        <taxon>Dietzia</taxon>
    </lineage>
</organism>
<accession>A0A365PDY0</accession>
<evidence type="ECO:0000313" key="2">
    <source>
        <dbReference type="Proteomes" id="UP000252187"/>
    </source>
</evidence>
<protein>
    <submittedName>
        <fullName evidence="1">Uncharacterized protein</fullName>
    </submittedName>
</protein>
<sequence length="62" mass="5950">MDLTGSIFDATSPLSTQVTGSVLGLTGSSFIDTVAFALTAAPGYLLGVLAGIGADLGSTTGA</sequence>
<reference evidence="1 2" key="1">
    <citation type="submission" date="2018-06" db="EMBL/GenBank/DDBJ databases">
        <title>Whole genome sequencing of four bacterial strains from South Shetland trench revealing bio-synthetic gene clusters.</title>
        <authorList>
            <person name="Abdel-Mageed W.M."/>
            <person name="Lehri B."/>
            <person name="Jarmusch S.A."/>
            <person name="Miranda K."/>
            <person name="Goodfellow M."/>
            <person name="Jaspars M."/>
            <person name="Karlyshev A.V."/>
        </authorList>
    </citation>
    <scope>NUCLEOTIDE SEQUENCE [LARGE SCALE GENOMIC DNA]</scope>
    <source>
        <strain evidence="1 2">SST1</strain>
    </source>
</reference>
<name>A0A365PDY0_9ACTN</name>
<dbReference type="GeneID" id="97369872"/>
<proteinExistence type="predicted"/>
<dbReference type="AlphaFoldDB" id="A0A365PDY0"/>
<dbReference type="EMBL" id="QNTT01000004">
    <property type="protein sequence ID" value="RBA39832.1"/>
    <property type="molecule type" value="Genomic_DNA"/>
</dbReference>